<proteinExistence type="predicted"/>
<keyword evidence="3" id="KW-0997">Cell inner membrane</keyword>
<dbReference type="GO" id="GO:0016746">
    <property type="term" value="F:acyltransferase activity"/>
    <property type="evidence" value="ECO:0007669"/>
    <property type="project" value="UniProtKB-KW"/>
</dbReference>
<evidence type="ECO:0000256" key="1">
    <source>
        <dbReference type="ARBA" id="ARBA00004533"/>
    </source>
</evidence>
<evidence type="ECO:0000313" key="8">
    <source>
        <dbReference type="EMBL" id="KGD61847.1"/>
    </source>
</evidence>
<keyword evidence="5 7" id="KW-0472">Membrane</keyword>
<evidence type="ECO:0000313" key="9">
    <source>
        <dbReference type="Proteomes" id="UP000029443"/>
    </source>
</evidence>
<dbReference type="InterPro" id="IPR004960">
    <property type="entry name" value="LipA_acyltrans"/>
</dbReference>
<name>A0ABR4WFI8_9GAMM</name>
<dbReference type="PANTHER" id="PTHR30606">
    <property type="entry name" value="LIPID A BIOSYNTHESIS LAUROYL ACYLTRANSFERASE"/>
    <property type="match status" value="1"/>
</dbReference>
<organism evidence="8 9">
    <name type="scientific">Alcanivorax jadensis T9</name>
    <dbReference type="NCBI Taxonomy" id="1177181"/>
    <lineage>
        <taxon>Bacteria</taxon>
        <taxon>Pseudomonadati</taxon>
        <taxon>Pseudomonadota</taxon>
        <taxon>Gammaproteobacteria</taxon>
        <taxon>Oceanospirillales</taxon>
        <taxon>Alcanivoracaceae</taxon>
        <taxon>Alcanivorax</taxon>
    </lineage>
</organism>
<dbReference type="PANTHER" id="PTHR30606:SF10">
    <property type="entry name" value="PHOSPHATIDYLINOSITOL MANNOSIDE ACYLTRANSFERASE"/>
    <property type="match status" value="1"/>
</dbReference>
<protein>
    <submittedName>
        <fullName evidence="8">Lipid A biosynthesis lauroyl acyltransferase</fullName>
    </submittedName>
</protein>
<dbReference type="Pfam" id="PF03279">
    <property type="entry name" value="Lip_A_acyltrans"/>
    <property type="match status" value="1"/>
</dbReference>
<reference evidence="8 9" key="1">
    <citation type="submission" date="2012-09" db="EMBL/GenBank/DDBJ databases">
        <title>Genome Sequence of alkane-degrading Bacterium Alcanivorax jadensis T9.</title>
        <authorList>
            <person name="Lai Q."/>
            <person name="Shao Z."/>
        </authorList>
    </citation>
    <scope>NUCLEOTIDE SEQUENCE [LARGE SCALE GENOMIC DNA]</scope>
    <source>
        <strain evidence="8 9">T9</strain>
    </source>
</reference>
<evidence type="ECO:0000256" key="2">
    <source>
        <dbReference type="ARBA" id="ARBA00022475"/>
    </source>
</evidence>
<evidence type="ECO:0000256" key="4">
    <source>
        <dbReference type="ARBA" id="ARBA00022679"/>
    </source>
</evidence>
<accession>A0ABR4WFI8</accession>
<keyword evidence="2" id="KW-1003">Cell membrane</keyword>
<comment type="caution">
    <text evidence="8">The sequence shown here is derived from an EMBL/GenBank/DDBJ whole genome shotgun (WGS) entry which is preliminary data.</text>
</comment>
<keyword evidence="7" id="KW-1133">Transmembrane helix</keyword>
<keyword evidence="7" id="KW-0812">Transmembrane</keyword>
<evidence type="ECO:0000256" key="5">
    <source>
        <dbReference type="ARBA" id="ARBA00023136"/>
    </source>
</evidence>
<gene>
    <name evidence="8" type="ORF">T9A_01056</name>
</gene>
<keyword evidence="4" id="KW-0808">Transferase</keyword>
<evidence type="ECO:0000256" key="7">
    <source>
        <dbReference type="SAM" id="Phobius"/>
    </source>
</evidence>
<dbReference type="EMBL" id="ARXU01000003">
    <property type="protein sequence ID" value="KGD61847.1"/>
    <property type="molecule type" value="Genomic_DNA"/>
</dbReference>
<sequence length="332" mass="37426">MSKQYQGRRLWLVVRLLAWLPLPLVTAFGAFVATLITLVPLRYASAYRVVLINLLATHPAMSLADAKRIGRQSMAELGRTLTEFSHVWHRPVEETLARITHIHGEQAFLDACACERPVLMLSLHQGSWEISNLYVGDKGDRDKTLIMYQPHPATLMDAMVKAARERTGSVLIPTNSQGVKQALAAMKSGGTLGILSDHNPGNRSNPCVPFFGYEVPTPALIDKLVQRYRPHVFIVSCIRGQGGVKDIHLHFESAPDIEQASDTTEILTAMNTGLQCYIDRNLAQYQWTYKRFKWGPNGRRRWYRQSRDLLARIAQGEDRKALGMHPDTDKDQ</sequence>
<feature type="transmembrane region" description="Helical" evidence="7">
    <location>
        <begin position="12"/>
        <end position="39"/>
    </location>
</feature>
<dbReference type="RefSeq" id="WP_035245800.1">
    <property type="nucleotide sequence ID" value="NZ_ARXU01000003.1"/>
</dbReference>
<keyword evidence="9" id="KW-1185">Reference proteome</keyword>
<evidence type="ECO:0000256" key="6">
    <source>
        <dbReference type="ARBA" id="ARBA00023315"/>
    </source>
</evidence>
<evidence type="ECO:0000256" key="3">
    <source>
        <dbReference type="ARBA" id="ARBA00022519"/>
    </source>
</evidence>
<dbReference type="Proteomes" id="UP000029443">
    <property type="component" value="Unassembled WGS sequence"/>
</dbReference>
<keyword evidence="6 8" id="KW-0012">Acyltransferase</keyword>
<dbReference type="CDD" id="cd07984">
    <property type="entry name" value="LPLAT_LABLAT-like"/>
    <property type="match status" value="1"/>
</dbReference>
<comment type="subcellular location">
    <subcellularLocation>
        <location evidence="1">Cell inner membrane</location>
    </subcellularLocation>
</comment>